<keyword evidence="4" id="KW-0902">Two-component regulatory system</keyword>
<keyword evidence="6" id="KW-0238">DNA-binding</keyword>
<dbReference type="RefSeq" id="WP_376847420.1">
    <property type="nucleotide sequence ID" value="NZ_JBHSFW010000019.1"/>
</dbReference>
<dbReference type="InterPro" id="IPR001789">
    <property type="entry name" value="Sig_transdc_resp-reg_receiver"/>
</dbReference>
<proteinExistence type="predicted"/>
<organism evidence="11 12">
    <name type="scientific">Camelliibacillus cellulosilyticus</name>
    <dbReference type="NCBI Taxonomy" id="2174486"/>
    <lineage>
        <taxon>Bacteria</taxon>
        <taxon>Bacillati</taxon>
        <taxon>Bacillota</taxon>
        <taxon>Bacilli</taxon>
        <taxon>Bacillales</taxon>
        <taxon>Sporolactobacillaceae</taxon>
        <taxon>Camelliibacillus</taxon>
    </lineage>
</organism>
<keyword evidence="3 8" id="KW-0597">Phosphoprotein</keyword>
<dbReference type="InterPro" id="IPR020449">
    <property type="entry name" value="Tscrpt_reg_AraC-type_HTH"/>
</dbReference>
<feature type="modified residue" description="4-aspartylphosphate" evidence="8">
    <location>
        <position position="55"/>
    </location>
</feature>
<dbReference type="SMART" id="SM00448">
    <property type="entry name" value="REC"/>
    <property type="match status" value="1"/>
</dbReference>
<evidence type="ECO:0000256" key="2">
    <source>
        <dbReference type="ARBA" id="ARBA00022490"/>
    </source>
</evidence>
<dbReference type="Pfam" id="PF12833">
    <property type="entry name" value="HTH_18"/>
    <property type="match status" value="1"/>
</dbReference>
<keyword evidence="2" id="KW-0963">Cytoplasm</keyword>
<name>A0ABV9GSR7_9BACL</name>
<dbReference type="InterPro" id="IPR009057">
    <property type="entry name" value="Homeodomain-like_sf"/>
</dbReference>
<dbReference type="InterPro" id="IPR051552">
    <property type="entry name" value="HptR"/>
</dbReference>
<evidence type="ECO:0000259" key="10">
    <source>
        <dbReference type="PROSITE" id="PS50110"/>
    </source>
</evidence>
<feature type="domain" description="Response regulatory" evidence="10">
    <location>
        <begin position="3"/>
        <end position="120"/>
    </location>
</feature>
<comment type="subcellular location">
    <subcellularLocation>
        <location evidence="1">Cytoplasm</location>
    </subcellularLocation>
</comment>
<dbReference type="InterPro" id="IPR011006">
    <property type="entry name" value="CheY-like_superfamily"/>
</dbReference>
<dbReference type="Proteomes" id="UP001596022">
    <property type="component" value="Unassembled WGS sequence"/>
</dbReference>
<evidence type="ECO:0000256" key="3">
    <source>
        <dbReference type="ARBA" id="ARBA00022553"/>
    </source>
</evidence>
<dbReference type="SUPFAM" id="SSF46689">
    <property type="entry name" value="Homeodomain-like"/>
    <property type="match status" value="2"/>
</dbReference>
<evidence type="ECO:0000256" key="1">
    <source>
        <dbReference type="ARBA" id="ARBA00004496"/>
    </source>
</evidence>
<dbReference type="CDD" id="cd17536">
    <property type="entry name" value="REC_YesN-like"/>
    <property type="match status" value="1"/>
</dbReference>
<dbReference type="Gene3D" id="3.40.50.2300">
    <property type="match status" value="1"/>
</dbReference>
<evidence type="ECO:0000313" key="11">
    <source>
        <dbReference type="EMBL" id="MFC4620310.1"/>
    </source>
</evidence>
<dbReference type="EMBL" id="JBHSFW010000019">
    <property type="protein sequence ID" value="MFC4620310.1"/>
    <property type="molecule type" value="Genomic_DNA"/>
</dbReference>
<keyword evidence="12" id="KW-1185">Reference proteome</keyword>
<dbReference type="InterPro" id="IPR018060">
    <property type="entry name" value="HTH_AraC"/>
</dbReference>
<evidence type="ECO:0000313" key="12">
    <source>
        <dbReference type="Proteomes" id="UP001596022"/>
    </source>
</evidence>
<gene>
    <name evidence="11" type="ORF">ACFO4N_16530</name>
</gene>
<sequence length="365" mass="41561">MYKVVIADDEWTIREGLKRGIEWERLHMAIVGTASNGEEALEVIRAEKPHLLITDIRMPGIDGLTLIEKSLDIAPQLICIILTGYGEFSYAQQAIKLGAFDFIVKPINEGELMATAQRAIDKIKTSTSYEQGYLENQFLQYIHGYLDQPPSELTAFVNDIGSYSVAYISGVVPHLPLDHRHLAVVVIEKNEALLIGTEAMNRQFIHSMQLSEKSVIGISETFSSVEDLPLAYKQSRLVVDYIVAERQTGMLSFEDIAYDRDMSEMIDYINDHYSESISLQALAKRFYMSDSYLSRLFKKQMGCNFSDYIKKRRIEKAKELLNMTALKTYEVSSMVGYQDQRYFSQIFKSVTGLTPSEYRRRGAGK</sequence>
<keyword evidence="5" id="KW-0805">Transcription regulation</keyword>
<dbReference type="SUPFAM" id="SSF52172">
    <property type="entry name" value="CheY-like"/>
    <property type="match status" value="1"/>
</dbReference>
<feature type="domain" description="HTH araC/xylS-type" evidence="9">
    <location>
        <begin position="263"/>
        <end position="361"/>
    </location>
</feature>
<evidence type="ECO:0000256" key="4">
    <source>
        <dbReference type="ARBA" id="ARBA00023012"/>
    </source>
</evidence>
<evidence type="ECO:0000256" key="8">
    <source>
        <dbReference type="PROSITE-ProRule" id="PRU00169"/>
    </source>
</evidence>
<dbReference type="PROSITE" id="PS50110">
    <property type="entry name" value="RESPONSE_REGULATORY"/>
    <property type="match status" value="1"/>
</dbReference>
<comment type="caution">
    <text evidence="11">The sequence shown here is derived from an EMBL/GenBank/DDBJ whole genome shotgun (WGS) entry which is preliminary data.</text>
</comment>
<dbReference type="SMART" id="SM00342">
    <property type="entry name" value="HTH_ARAC"/>
    <property type="match status" value="1"/>
</dbReference>
<evidence type="ECO:0000256" key="7">
    <source>
        <dbReference type="ARBA" id="ARBA00023163"/>
    </source>
</evidence>
<dbReference type="Gene3D" id="1.10.10.60">
    <property type="entry name" value="Homeodomain-like"/>
    <property type="match status" value="2"/>
</dbReference>
<accession>A0ABV9GSR7</accession>
<evidence type="ECO:0000259" key="9">
    <source>
        <dbReference type="PROSITE" id="PS01124"/>
    </source>
</evidence>
<keyword evidence="7" id="KW-0804">Transcription</keyword>
<dbReference type="PROSITE" id="PS01124">
    <property type="entry name" value="HTH_ARAC_FAMILY_2"/>
    <property type="match status" value="1"/>
</dbReference>
<protein>
    <submittedName>
        <fullName evidence="11">Response regulator</fullName>
    </submittedName>
</protein>
<dbReference type="PRINTS" id="PR00032">
    <property type="entry name" value="HTHARAC"/>
</dbReference>
<evidence type="ECO:0000256" key="5">
    <source>
        <dbReference type="ARBA" id="ARBA00023015"/>
    </source>
</evidence>
<evidence type="ECO:0000256" key="6">
    <source>
        <dbReference type="ARBA" id="ARBA00023125"/>
    </source>
</evidence>
<dbReference type="PANTHER" id="PTHR42713">
    <property type="entry name" value="HISTIDINE KINASE-RELATED"/>
    <property type="match status" value="1"/>
</dbReference>
<dbReference type="Pfam" id="PF00072">
    <property type="entry name" value="Response_reg"/>
    <property type="match status" value="1"/>
</dbReference>
<dbReference type="PANTHER" id="PTHR42713:SF3">
    <property type="entry name" value="TRANSCRIPTIONAL REGULATORY PROTEIN HPTR"/>
    <property type="match status" value="1"/>
</dbReference>
<reference evidence="12" key="1">
    <citation type="journal article" date="2019" name="Int. J. Syst. Evol. Microbiol.">
        <title>The Global Catalogue of Microorganisms (GCM) 10K type strain sequencing project: providing services to taxonomists for standard genome sequencing and annotation.</title>
        <authorList>
            <consortium name="The Broad Institute Genomics Platform"/>
            <consortium name="The Broad Institute Genome Sequencing Center for Infectious Disease"/>
            <person name="Wu L."/>
            <person name="Ma J."/>
        </authorList>
    </citation>
    <scope>NUCLEOTIDE SEQUENCE [LARGE SCALE GENOMIC DNA]</scope>
    <source>
        <strain evidence="12">CGMCC 1.16306</strain>
    </source>
</reference>